<dbReference type="InterPro" id="IPR049270">
    <property type="entry name" value="CFAP58_CC"/>
</dbReference>
<evidence type="ECO:0000256" key="3">
    <source>
        <dbReference type="SAM" id="MobiDB-lite"/>
    </source>
</evidence>
<feature type="coiled-coil region" evidence="2">
    <location>
        <begin position="108"/>
        <end position="318"/>
    </location>
</feature>
<feature type="region of interest" description="Disordered" evidence="3">
    <location>
        <begin position="931"/>
        <end position="954"/>
    </location>
</feature>
<dbReference type="PANTHER" id="PTHR32083:SF34">
    <property type="entry name" value="COILED-COIL DOMAIN-CONTAINING PROTEIN 146"/>
    <property type="match status" value="1"/>
</dbReference>
<dbReference type="OMA" id="SERESCI"/>
<organism evidence="5 6">
    <name type="scientific">Thecamonas trahens ATCC 50062</name>
    <dbReference type="NCBI Taxonomy" id="461836"/>
    <lineage>
        <taxon>Eukaryota</taxon>
        <taxon>Apusozoa</taxon>
        <taxon>Apusomonadida</taxon>
        <taxon>Apusomonadidae</taxon>
        <taxon>Thecamonas</taxon>
    </lineage>
</organism>
<dbReference type="OrthoDB" id="10262929at2759"/>
<dbReference type="eggNOG" id="ENOG502QPM4">
    <property type="taxonomic scope" value="Eukaryota"/>
</dbReference>
<dbReference type="PANTHER" id="PTHR32083">
    <property type="entry name" value="CILIA AND FLAGELLA-ASSOCIATED PROTEIN 58-RELATED"/>
    <property type="match status" value="1"/>
</dbReference>
<dbReference type="STRING" id="461836.A0A0L0DNE2"/>
<keyword evidence="6" id="KW-1185">Reference proteome</keyword>
<dbReference type="Proteomes" id="UP000054408">
    <property type="component" value="Unassembled WGS sequence"/>
</dbReference>
<name>A0A0L0DNE2_THETB</name>
<sequence length="954" mass="106605">MSVDVSEASAQLASVLAEINAAVADGSLSPDFATKLSDVYTRGHAALLKSFAAEQSYLKKAKRLNLELAEQKGPAAVAAGDGGVGDDADNGGDGTSGGDKAEKKESGVEAATRELLQHKLDLDLAESRIQTLMLTIEQLELEHAEVKAEYETLRAAEVAEVRPAFERDRKAVQALEKEATQRRSQIQNLKRTKAQLLEDASAAIKAKASYASVQKQLQSELAKHRDEAANIEAATRVFRKNMAELSEEATRRDASVAKLTAEEARLLKELEEAKTEAAQAKFAAANYASTYKEVERAVEDVESDLTKANAQVRILDEHLADMALHAKELSFEATKTHEKLTKLKREKASTLKALVRVQADVDSTRAQTMDLEMQKSELASKVRALQSSMDSAQKQAAKAAVEVDWYIYDFFNEELLGQAKAAQVKALYEENRALERELAALHTKEKSLLAVQKDLVMKNDNLARSCTQLASQLKEAEVKKAMHAMAVADFSKSTTQVAKRYKYYEKLFNTVKNERNRSVNALQQLHQEAAEYKEKLKVLANEIEILRAEITAKDKEYVANNLAFKNACTQLDALTIEVNKFLFEYKKKRDAIDQQLAEVERLNSAINSAEAAMLKLKTQYEAAVEDRNFTGIQLIDRNDELCILYEKANFQDRVLRTGELELRDREEEVRLYKLQQNELHRRVHAKQSLVSRETERTLLAEIERSTAELEAEQAKVQKLAVDLEDPSNELRWRPVPGRDPTKKELYSKLKELEERLNAKEEALLEKSLVLEEISALSRRLRTKAADGQDDTLALAKQVNEFQARIRTTTRKMMATVSELSMYQATAMKLKQEVAEKEGLLAEADERIESGLPPTAEAARAWSQHLAAQRRAALAAAGSIEGDDDMYPNDWEPKDGPPTRAKPRINAYIPHHTTGLLPIPQPFMYPRFEPSVTGSSMRHVRAASENTLARGDGDE</sequence>
<keyword evidence="5" id="KW-0966">Cell projection</keyword>
<dbReference type="RefSeq" id="XP_013761857.1">
    <property type="nucleotide sequence ID" value="XM_013906403.1"/>
</dbReference>
<dbReference type="GeneID" id="25561007"/>
<dbReference type="EMBL" id="GL349437">
    <property type="protein sequence ID" value="KNC53536.1"/>
    <property type="molecule type" value="Genomic_DNA"/>
</dbReference>
<dbReference type="Pfam" id="PF21771">
    <property type="entry name" value="CFAP58_CC"/>
    <property type="match status" value="1"/>
</dbReference>
<feature type="region of interest" description="Disordered" evidence="3">
    <location>
        <begin position="878"/>
        <end position="901"/>
    </location>
</feature>
<keyword evidence="5" id="KW-0282">Flagellum</keyword>
<feature type="coiled-coil region" evidence="2">
    <location>
        <begin position="582"/>
        <end position="626"/>
    </location>
</feature>
<protein>
    <submittedName>
        <fullName evidence="5">Coiled-coil flagellar protein</fullName>
    </submittedName>
</protein>
<feature type="coiled-coil region" evidence="2">
    <location>
        <begin position="515"/>
        <end position="556"/>
    </location>
</feature>
<evidence type="ECO:0000256" key="2">
    <source>
        <dbReference type="SAM" id="Coils"/>
    </source>
</evidence>
<accession>A0A0L0DNE2</accession>
<evidence type="ECO:0000259" key="4">
    <source>
        <dbReference type="Pfam" id="PF21771"/>
    </source>
</evidence>
<feature type="compositionally biased region" description="Basic and acidic residues" evidence="3">
    <location>
        <begin position="99"/>
        <end position="108"/>
    </location>
</feature>
<reference evidence="5 6" key="1">
    <citation type="submission" date="2010-05" db="EMBL/GenBank/DDBJ databases">
        <title>The Genome Sequence of Thecamonas trahens ATCC 50062.</title>
        <authorList>
            <consortium name="The Broad Institute Genome Sequencing Platform"/>
            <person name="Russ C."/>
            <person name="Cuomo C."/>
            <person name="Shea T."/>
            <person name="Young S.K."/>
            <person name="Zeng Q."/>
            <person name="Koehrsen M."/>
            <person name="Haas B."/>
            <person name="Borodovsky M."/>
            <person name="Guigo R."/>
            <person name="Alvarado L."/>
            <person name="Berlin A."/>
            <person name="Bochicchio J."/>
            <person name="Borenstein D."/>
            <person name="Chapman S."/>
            <person name="Chen Z."/>
            <person name="Freedman E."/>
            <person name="Gellesch M."/>
            <person name="Goldberg J."/>
            <person name="Griggs A."/>
            <person name="Gujja S."/>
            <person name="Heilman E."/>
            <person name="Heiman D."/>
            <person name="Hepburn T."/>
            <person name="Howarth C."/>
            <person name="Jen D."/>
            <person name="Larson L."/>
            <person name="Mehta T."/>
            <person name="Park D."/>
            <person name="Pearson M."/>
            <person name="Roberts A."/>
            <person name="Saif S."/>
            <person name="Shenoy N."/>
            <person name="Sisk P."/>
            <person name="Stolte C."/>
            <person name="Sykes S."/>
            <person name="Thomson T."/>
            <person name="Walk T."/>
            <person name="White J."/>
            <person name="Yandava C."/>
            <person name="Burger G."/>
            <person name="Gray M.W."/>
            <person name="Holland P.W.H."/>
            <person name="King N."/>
            <person name="Lang F.B.F."/>
            <person name="Roger A.J."/>
            <person name="Ruiz-Trillo I."/>
            <person name="Lander E."/>
            <person name="Nusbaum C."/>
        </authorList>
    </citation>
    <scope>NUCLEOTIDE SEQUENCE [LARGE SCALE GENOMIC DNA]</scope>
    <source>
        <strain evidence="5 6">ATCC 50062</strain>
    </source>
</reference>
<evidence type="ECO:0000313" key="6">
    <source>
        <dbReference type="Proteomes" id="UP000054408"/>
    </source>
</evidence>
<feature type="domain" description="Cilia- and flagella-associated protein 58 central coiled coil" evidence="4">
    <location>
        <begin position="431"/>
        <end position="682"/>
    </location>
</feature>
<keyword evidence="5" id="KW-0969">Cilium</keyword>
<proteinExistence type="predicted"/>
<evidence type="ECO:0000256" key="1">
    <source>
        <dbReference type="ARBA" id="ARBA00023054"/>
    </source>
</evidence>
<feature type="region of interest" description="Disordered" evidence="3">
    <location>
        <begin position="76"/>
        <end position="108"/>
    </location>
</feature>
<feature type="coiled-coil region" evidence="2">
    <location>
        <begin position="375"/>
        <end position="479"/>
    </location>
</feature>
<evidence type="ECO:0000313" key="5">
    <source>
        <dbReference type="EMBL" id="KNC53536.1"/>
    </source>
</evidence>
<dbReference type="GO" id="GO:0005856">
    <property type="term" value="C:cytoskeleton"/>
    <property type="evidence" value="ECO:0007669"/>
    <property type="project" value="TreeGrafter"/>
</dbReference>
<dbReference type="AlphaFoldDB" id="A0A0L0DNE2"/>
<gene>
    <name evidence="5" type="ORF">AMSG_01249</name>
</gene>
<keyword evidence="1 2" id="KW-0175">Coiled coil</keyword>
<feature type="coiled-coil region" evidence="2">
    <location>
        <begin position="692"/>
        <end position="769"/>
    </location>
</feature>